<organism evidence="1 2">
    <name type="scientific">Caerostris darwini</name>
    <dbReference type="NCBI Taxonomy" id="1538125"/>
    <lineage>
        <taxon>Eukaryota</taxon>
        <taxon>Metazoa</taxon>
        <taxon>Ecdysozoa</taxon>
        <taxon>Arthropoda</taxon>
        <taxon>Chelicerata</taxon>
        <taxon>Arachnida</taxon>
        <taxon>Araneae</taxon>
        <taxon>Araneomorphae</taxon>
        <taxon>Entelegynae</taxon>
        <taxon>Araneoidea</taxon>
        <taxon>Araneidae</taxon>
        <taxon>Caerostris</taxon>
    </lineage>
</organism>
<reference evidence="1 2" key="1">
    <citation type="submission" date="2021-06" db="EMBL/GenBank/DDBJ databases">
        <title>Caerostris darwini draft genome.</title>
        <authorList>
            <person name="Kono N."/>
            <person name="Arakawa K."/>
        </authorList>
    </citation>
    <scope>NUCLEOTIDE SEQUENCE [LARGE SCALE GENOMIC DNA]</scope>
</reference>
<dbReference type="AlphaFoldDB" id="A0AAV4NY47"/>
<gene>
    <name evidence="1" type="ORF">CDAR_9421</name>
</gene>
<evidence type="ECO:0000313" key="2">
    <source>
        <dbReference type="Proteomes" id="UP001054837"/>
    </source>
</evidence>
<keyword evidence="2" id="KW-1185">Reference proteome</keyword>
<evidence type="ECO:0000313" key="1">
    <source>
        <dbReference type="EMBL" id="GIX89872.1"/>
    </source>
</evidence>
<comment type="caution">
    <text evidence="1">The sequence shown here is derived from an EMBL/GenBank/DDBJ whole genome shotgun (WGS) entry which is preliminary data.</text>
</comment>
<protein>
    <submittedName>
        <fullName evidence="1">Uncharacterized protein</fullName>
    </submittedName>
</protein>
<sequence>MDNTCSDIVPDNAMLNVHCLQFRHILYANGQFIIRIVSHLECNIKQPHPHWIWLKSLGVSSLTNTSGILHSCVHLIRCANRCAQYMTNCLTTPNNVTFSRFILAIFTHSTSFATPCPIAFFICLLDTYYNLSKFENETFIYENVM</sequence>
<dbReference type="EMBL" id="BPLQ01002198">
    <property type="protein sequence ID" value="GIX89872.1"/>
    <property type="molecule type" value="Genomic_DNA"/>
</dbReference>
<dbReference type="Proteomes" id="UP001054837">
    <property type="component" value="Unassembled WGS sequence"/>
</dbReference>
<name>A0AAV4NY47_9ARAC</name>
<accession>A0AAV4NY47</accession>
<proteinExistence type="predicted"/>